<feature type="compositionally biased region" description="Basic and acidic residues" evidence="1">
    <location>
        <begin position="70"/>
        <end position="80"/>
    </location>
</feature>
<evidence type="ECO:0000313" key="2">
    <source>
        <dbReference type="EMBL" id="RMU67577.1"/>
    </source>
</evidence>
<comment type="caution">
    <text evidence="2">The sequence shown here is derived from an EMBL/GenBank/DDBJ whole genome shotgun (WGS) entry which is preliminary data.</text>
</comment>
<dbReference type="AlphaFoldDB" id="A0A3M5WD93"/>
<protein>
    <submittedName>
        <fullName evidence="2">Segregation and condensation protein B</fullName>
    </submittedName>
</protein>
<feature type="non-terminal residue" evidence="2">
    <location>
        <position position="1"/>
    </location>
</feature>
<accession>A0A3M5WD93</accession>
<feature type="region of interest" description="Disordered" evidence="1">
    <location>
        <begin position="70"/>
        <end position="93"/>
    </location>
</feature>
<sequence length="93" mass="10246">SLDELPPLADLREMETEPVLDFEEAPVPAHLQALADASLDPDAEPEAPRDETSFRSLLVELDSMEQGLKTDFDDLLRAEPEAEPEDGKGDDEV</sequence>
<dbReference type="Proteomes" id="UP000274315">
    <property type="component" value="Unassembled WGS sequence"/>
</dbReference>
<gene>
    <name evidence="2" type="ORF">ALP24_04141</name>
</gene>
<organism evidence="2 3">
    <name type="scientific">Pseudomonas syringae pv. aptata</name>
    <dbReference type="NCBI Taxonomy" id="83167"/>
    <lineage>
        <taxon>Bacteria</taxon>
        <taxon>Pseudomonadati</taxon>
        <taxon>Pseudomonadota</taxon>
        <taxon>Gammaproteobacteria</taxon>
        <taxon>Pseudomonadales</taxon>
        <taxon>Pseudomonadaceae</taxon>
        <taxon>Pseudomonas</taxon>
        <taxon>Pseudomonas syringae</taxon>
    </lineage>
</organism>
<reference evidence="2 3" key="1">
    <citation type="submission" date="2018-08" db="EMBL/GenBank/DDBJ databases">
        <title>Recombination of ecologically and evolutionarily significant loci maintains genetic cohesion in the Pseudomonas syringae species complex.</title>
        <authorList>
            <person name="Dillon M."/>
            <person name="Thakur S."/>
            <person name="Almeida R.N.D."/>
            <person name="Weir B.S."/>
            <person name="Guttman D.S."/>
        </authorList>
    </citation>
    <scope>NUCLEOTIDE SEQUENCE [LARGE SCALE GENOMIC DNA]</scope>
    <source>
        <strain evidence="2 3">ICMP 11935</strain>
    </source>
</reference>
<name>A0A3M5WD93_PSEAP</name>
<feature type="compositionally biased region" description="Acidic residues" evidence="1">
    <location>
        <begin position="81"/>
        <end position="93"/>
    </location>
</feature>
<dbReference type="EMBL" id="RBUF01000749">
    <property type="protein sequence ID" value="RMU67577.1"/>
    <property type="molecule type" value="Genomic_DNA"/>
</dbReference>
<evidence type="ECO:0000256" key="1">
    <source>
        <dbReference type="SAM" id="MobiDB-lite"/>
    </source>
</evidence>
<evidence type="ECO:0000313" key="3">
    <source>
        <dbReference type="Proteomes" id="UP000274315"/>
    </source>
</evidence>
<proteinExistence type="predicted"/>